<proteinExistence type="predicted"/>
<organism evidence="2 3">
    <name type="scientific">Dreissena polymorpha</name>
    <name type="common">Zebra mussel</name>
    <name type="synonym">Mytilus polymorpha</name>
    <dbReference type="NCBI Taxonomy" id="45954"/>
    <lineage>
        <taxon>Eukaryota</taxon>
        <taxon>Metazoa</taxon>
        <taxon>Spiralia</taxon>
        <taxon>Lophotrochozoa</taxon>
        <taxon>Mollusca</taxon>
        <taxon>Bivalvia</taxon>
        <taxon>Autobranchia</taxon>
        <taxon>Heteroconchia</taxon>
        <taxon>Euheterodonta</taxon>
        <taxon>Imparidentia</taxon>
        <taxon>Neoheterodontei</taxon>
        <taxon>Myida</taxon>
        <taxon>Dreissenoidea</taxon>
        <taxon>Dreissenidae</taxon>
        <taxon>Dreissena</taxon>
    </lineage>
</organism>
<comment type="caution">
    <text evidence="2">The sequence shown here is derived from an EMBL/GenBank/DDBJ whole genome shotgun (WGS) entry which is preliminary data.</text>
</comment>
<evidence type="ECO:0000313" key="2">
    <source>
        <dbReference type="EMBL" id="KAH3877238.1"/>
    </source>
</evidence>
<evidence type="ECO:0000256" key="1">
    <source>
        <dbReference type="SAM" id="Phobius"/>
    </source>
</evidence>
<evidence type="ECO:0000313" key="3">
    <source>
        <dbReference type="Proteomes" id="UP000828390"/>
    </source>
</evidence>
<dbReference type="Proteomes" id="UP000828390">
    <property type="component" value="Unassembled WGS sequence"/>
</dbReference>
<reference evidence="2" key="1">
    <citation type="journal article" date="2019" name="bioRxiv">
        <title>The Genome of the Zebra Mussel, Dreissena polymorpha: A Resource for Invasive Species Research.</title>
        <authorList>
            <person name="McCartney M.A."/>
            <person name="Auch B."/>
            <person name="Kono T."/>
            <person name="Mallez S."/>
            <person name="Zhang Y."/>
            <person name="Obille A."/>
            <person name="Becker A."/>
            <person name="Abrahante J.E."/>
            <person name="Garbe J."/>
            <person name="Badalamenti J.P."/>
            <person name="Herman A."/>
            <person name="Mangelson H."/>
            <person name="Liachko I."/>
            <person name="Sullivan S."/>
            <person name="Sone E.D."/>
            <person name="Koren S."/>
            <person name="Silverstein K.A.T."/>
            <person name="Beckman K.B."/>
            <person name="Gohl D.M."/>
        </authorList>
    </citation>
    <scope>NUCLEOTIDE SEQUENCE</scope>
    <source>
        <strain evidence="2">Duluth1</strain>
        <tissue evidence="2">Whole animal</tissue>
    </source>
</reference>
<keyword evidence="3" id="KW-1185">Reference proteome</keyword>
<keyword evidence="1" id="KW-0472">Membrane</keyword>
<feature type="transmembrane region" description="Helical" evidence="1">
    <location>
        <begin position="6"/>
        <end position="24"/>
    </location>
</feature>
<name>A0A9D4MIR0_DREPO</name>
<dbReference type="AlphaFoldDB" id="A0A9D4MIR0"/>
<gene>
    <name evidence="2" type="ORF">DPMN_001100</name>
</gene>
<accession>A0A9D4MIR0</accession>
<keyword evidence="1" id="KW-0812">Transmembrane</keyword>
<sequence>MAILMVAGGFGIIIIVCVYTFKYSPSTYRSFILRLGWIDLKACNVRKHLLIVCLMYPFVFHPEAACKSLRILHVFFVFATMYGN</sequence>
<reference evidence="2" key="2">
    <citation type="submission" date="2020-11" db="EMBL/GenBank/DDBJ databases">
        <authorList>
            <person name="McCartney M.A."/>
            <person name="Auch B."/>
            <person name="Kono T."/>
            <person name="Mallez S."/>
            <person name="Becker A."/>
            <person name="Gohl D.M."/>
            <person name="Silverstein K.A.T."/>
            <person name="Koren S."/>
            <person name="Bechman K.B."/>
            <person name="Herman A."/>
            <person name="Abrahante J.E."/>
            <person name="Garbe J."/>
        </authorList>
    </citation>
    <scope>NUCLEOTIDE SEQUENCE</scope>
    <source>
        <strain evidence="2">Duluth1</strain>
        <tissue evidence="2">Whole animal</tissue>
    </source>
</reference>
<dbReference type="EMBL" id="JAIWYP010000001">
    <property type="protein sequence ID" value="KAH3877238.1"/>
    <property type="molecule type" value="Genomic_DNA"/>
</dbReference>
<protein>
    <submittedName>
        <fullName evidence="2">Uncharacterized protein</fullName>
    </submittedName>
</protein>
<keyword evidence="1" id="KW-1133">Transmembrane helix</keyword>